<evidence type="ECO:0000256" key="3">
    <source>
        <dbReference type="ARBA" id="ARBA00023159"/>
    </source>
</evidence>
<accession>A0A4S4BTV9</accession>
<dbReference type="PANTHER" id="PTHR46796">
    <property type="entry name" value="HTH-TYPE TRANSCRIPTIONAL ACTIVATOR RHAS-RELATED"/>
    <property type="match status" value="1"/>
</dbReference>
<name>A0A4S4BTV9_9BACL</name>
<evidence type="ECO:0000259" key="5">
    <source>
        <dbReference type="PROSITE" id="PS01124"/>
    </source>
</evidence>
<keyword evidence="7" id="KW-1185">Reference proteome</keyword>
<dbReference type="InterPro" id="IPR009057">
    <property type="entry name" value="Homeodomain-like_sf"/>
</dbReference>
<dbReference type="EMBL" id="SSOB01000018">
    <property type="protein sequence ID" value="THF77770.1"/>
    <property type="molecule type" value="Genomic_DNA"/>
</dbReference>
<dbReference type="SUPFAM" id="SSF51215">
    <property type="entry name" value="Regulatory protein AraC"/>
    <property type="match status" value="1"/>
</dbReference>
<sequence>MQAQSAGSFQLWSPTVNYAGRTVSEPGYRWGPRLIPDHHLIYLLSGVAELRLGNRAFELRAGDIGLYGRDTPMTLRSAAPSAAFSYYSIHFNWENPSAIPDHPSAKMRYCDEAELDREPAPLFVTLDDGQRLALPFVARAPQLEPFISQVVDDYLQQSFGYELVLRGRMCLLLAELIRHLREEREPEARRKVLPALELMREHPDRSWHVSELASACGYQPAYFAELFKEALGATPKAYMMEQRIRLAKQLLLVGEPIDAISDRLGFGSPPYFHRSFKDATGLTPSEFRMGGR</sequence>
<dbReference type="AlphaFoldDB" id="A0A4S4BTV9"/>
<dbReference type="OrthoDB" id="2549759at2"/>
<dbReference type="InterPro" id="IPR003313">
    <property type="entry name" value="AraC-bd"/>
</dbReference>
<dbReference type="InterPro" id="IPR014710">
    <property type="entry name" value="RmlC-like_jellyroll"/>
</dbReference>
<dbReference type="PANTHER" id="PTHR46796:SF7">
    <property type="entry name" value="ARAC FAMILY TRANSCRIPTIONAL REGULATOR"/>
    <property type="match status" value="1"/>
</dbReference>
<proteinExistence type="predicted"/>
<dbReference type="SUPFAM" id="SSF46689">
    <property type="entry name" value="Homeodomain-like"/>
    <property type="match status" value="2"/>
</dbReference>
<dbReference type="GO" id="GO:0003700">
    <property type="term" value="F:DNA-binding transcription factor activity"/>
    <property type="evidence" value="ECO:0007669"/>
    <property type="project" value="InterPro"/>
</dbReference>
<keyword evidence="1" id="KW-0805">Transcription regulation</keyword>
<dbReference type="InterPro" id="IPR020449">
    <property type="entry name" value="Tscrpt_reg_AraC-type_HTH"/>
</dbReference>
<evidence type="ECO:0000313" key="7">
    <source>
        <dbReference type="Proteomes" id="UP000310636"/>
    </source>
</evidence>
<evidence type="ECO:0000256" key="4">
    <source>
        <dbReference type="ARBA" id="ARBA00023163"/>
    </source>
</evidence>
<keyword evidence="4" id="KW-0804">Transcription</keyword>
<comment type="caution">
    <text evidence="6">The sequence shown here is derived from an EMBL/GenBank/DDBJ whole genome shotgun (WGS) entry which is preliminary data.</text>
</comment>
<dbReference type="InterPro" id="IPR018060">
    <property type="entry name" value="HTH_AraC"/>
</dbReference>
<dbReference type="RefSeq" id="WP_136370744.1">
    <property type="nucleotide sequence ID" value="NZ_SSOB01000018.1"/>
</dbReference>
<dbReference type="PROSITE" id="PS01124">
    <property type="entry name" value="HTH_ARAC_FAMILY_2"/>
    <property type="match status" value="1"/>
</dbReference>
<evidence type="ECO:0000313" key="6">
    <source>
        <dbReference type="EMBL" id="THF77770.1"/>
    </source>
</evidence>
<keyword evidence="2" id="KW-0238">DNA-binding</keyword>
<dbReference type="Gene3D" id="1.10.10.60">
    <property type="entry name" value="Homeodomain-like"/>
    <property type="match status" value="2"/>
</dbReference>
<dbReference type="Gene3D" id="2.60.120.10">
    <property type="entry name" value="Jelly Rolls"/>
    <property type="match status" value="1"/>
</dbReference>
<evidence type="ECO:0000256" key="2">
    <source>
        <dbReference type="ARBA" id="ARBA00023125"/>
    </source>
</evidence>
<reference evidence="6 7" key="1">
    <citation type="submission" date="2019-04" db="EMBL/GenBank/DDBJ databases">
        <title>Cohnella sp. nov. isolated from preserved vegetables.</title>
        <authorList>
            <person name="Lin S.-Y."/>
            <person name="Hung M.-H."/>
            <person name="Young C.-C."/>
        </authorList>
    </citation>
    <scope>NUCLEOTIDE SEQUENCE [LARGE SCALE GENOMIC DNA]</scope>
    <source>
        <strain evidence="6 7">CC-MHH1044</strain>
    </source>
</reference>
<dbReference type="Pfam" id="PF12833">
    <property type="entry name" value="HTH_18"/>
    <property type="match status" value="1"/>
</dbReference>
<keyword evidence="3" id="KW-0010">Activator</keyword>
<dbReference type="PROSITE" id="PS00041">
    <property type="entry name" value="HTH_ARAC_FAMILY_1"/>
    <property type="match status" value="1"/>
</dbReference>
<dbReference type="InterPro" id="IPR018062">
    <property type="entry name" value="HTH_AraC-typ_CS"/>
</dbReference>
<dbReference type="Proteomes" id="UP000310636">
    <property type="component" value="Unassembled WGS sequence"/>
</dbReference>
<dbReference type="GO" id="GO:0043565">
    <property type="term" value="F:sequence-specific DNA binding"/>
    <property type="evidence" value="ECO:0007669"/>
    <property type="project" value="InterPro"/>
</dbReference>
<evidence type="ECO:0000256" key="1">
    <source>
        <dbReference type="ARBA" id="ARBA00023015"/>
    </source>
</evidence>
<dbReference type="SMART" id="SM00342">
    <property type="entry name" value="HTH_ARAC"/>
    <property type="match status" value="1"/>
</dbReference>
<gene>
    <name evidence="6" type="ORF">E6C55_15640</name>
</gene>
<dbReference type="InterPro" id="IPR037923">
    <property type="entry name" value="HTH-like"/>
</dbReference>
<feature type="domain" description="HTH araC/xylS-type" evidence="5">
    <location>
        <begin position="193"/>
        <end position="290"/>
    </location>
</feature>
<protein>
    <submittedName>
        <fullName evidence="6">AraC family transcriptional regulator</fullName>
    </submittedName>
</protein>
<dbReference type="PRINTS" id="PR00032">
    <property type="entry name" value="HTHARAC"/>
</dbReference>
<organism evidence="6 7">
    <name type="scientific">Cohnella fermenti</name>
    <dbReference type="NCBI Taxonomy" id="2565925"/>
    <lineage>
        <taxon>Bacteria</taxon>
        <taxon>Bacillati</taxon>
        <taxon>Bacillota</taxon>
        <taxon>Bacilli</taxon>
        <taxon>Bacillales</taxon>
        <taxon>Paenibacillaceae</taxon>
        <taxon>Cohnella</taxon>
    </lineage>
</organism>
<dbReference type="Pfam" id="PF02311">
    <property type="entry name" value="AraC_binding"/>
    <property type="match status" value="1"/>
</dbReference>
<dbReference type="InterPro" id="IPR050204">
    <property type="entry name" value="AraC_XylS_family_regulators"/>
</dbReference>